<organism evidence="1 2">
    <name type="scientific">Bremia lactucae</name>
    <name type="common">Lettuce downy mildew</name>
    <dbReference type="NCBI Taxonomy" id="4779"/>
    <lineage>
        <taxon>Eukaryota</taxon>
        <taxon>Sar</taxon>
        <taxon>Stramenopiles</taxon>
        <taxon>Oomycota</taxon>
        <taxon>Peronosporomycetes</taxon>
        <taxon>Peronosporales</taxon>
        <taxon>Peronosporaceae</taxon>
        <taxon>Bremia</taxon>
    </lineage>
</organism>
<dbReference type="RefSeq" id="XP_067814958.1">
    <property type="nucleotide sequence ID" value="XM_067964827.1"/>
</dbReference>
<evidence type="ECO:0000313" key="1">
    <source>
        <dbReference type="EMBL" id="TDH65459.1"/>
    </source>
</evidence>
<protein>
    <submittedName>
        <fullName evidence="1">Uncharacterized protein</fullName>
    </submittedName>
</protein>
<dbReference type="GeneID" id="94350498"/>
<dbReference type="AlphaFoldDB" id="A0A976IBF6"/>
<proteinExistence type="predicted"/>
<reference evidence="1 2" key="1">
    <citation type="journal article" date="2021" name="Genome Biol.">
        <title>AFLAP: assembly-free linkage analysis pipeline using k-mers from genome sequencing data.</title>
        <authorList>
            <person name="Fletcher K."/>
            <person name="Zhang L."/>
            <person name="Gil J."/>
            <person name="Han R."/>
            <person name="Cavanaugh K."/>
            <person name="Michelmore R."/>
        </authorList>
    </citation>
    <scope>NUCLEOTIDE SEQUENCE [LARGE SCALE GENOMIC DNA]</scope>
    <source>
        <strain evidence="1 2">SF5</strain>
    </source>
</reference>
<sequence>MTGQLQLRAVSAPDTGNCMAIAIVQALCDADVAAEDTLLAAEDTLLAAAAGSLKTGIKHAGQLHPGEQFPHDTRGHTHRSATWMKGDGAFGFKKAAQVVSGGIW</sequence>
<comment type="caution">
    <text evidence="1">The sequence shown here is derived from an EMBL/GenBank/DDBJ whole genome shotgun (WGS) entry which is preliminary data.</text>
</comment>
<dbReference type="EMBL" id="SHOA02000001">
    <property type="protein sequence ID" value="TDH65459.1"/>
    <property type="molecule type" value="Genomic_DNA"/>
</dbReference>
<gene>
    <name evidence="1" type="ORF">CCR75_006759</name>
</gene>
<keyword evidence="2" id="KW-1185">Reference proteome</keyword>
<dbReference type="Proteomes" id="UP000294530">
    <property type="component" value="Unassembled WGS sequence"/>
</dbReference>
<accession>A0A976IBF6</accession>
<evidence type="ECO:0000313" key="2">
    <source>
        <dbReference type="Proteomes" id="UP000294530"/>
    </source>
</evidence>
<dbReference type="KEGG" id="blac:94350498"/>
<name>A0A976IBF6_BRELC</name>